<evidence type="ECO:0000256" key="6">
    <source>
        <dbReference type="ARBA" id="ARBA00023136"/>
    </source>
</evidence>
<dbReference type="PANTHER" id="PTHR34584">
    <property type="entry name" value="NA(+)/H(+) ANTIPORTER SUBUNIT E1"/>
    <property type="match status" value="1"/>
</dbReference>
<dbReference type="GO" id="GO:0005886">
    <property type="term" value="C:plasma membrane"/>
    <property type="evidence" value="ECO:0007669"/>
    <property type="project" value="UniProtKB-SubCell"/>
</dbReference>
<dbReference type="AlphaFoldDB" id="A0A543P152"/>
<feature type="transmembrane region" description="Helical" evidence="7">
    <location>
        <begin position="68"/>
        <end position="90"/>
    </location>
</feature>
<name>A0A543P152_9ACTN</name>
<comment type="caution">
    <text evidence="8">The sequence shown here is derived from an EMBL/GenBank/DDBJ whole genome shotgun (WGS) entry which is preliminary data.</text>
</comment>
<proteinExistence type="inferred from homology"/>
<evidence type="ECO:0000256" key="7">
    <source>
        <dbReference type="SAM" id="Phobius"/>
    </source>
</evidence>
<evidence type="ECO:0000313" key="9">
    <source>
        <dbReference type="Proteomes" id="UP000319865"/>
    </source>
</evidence>
<evidence type="ECO:0000256" key="5">
    <source>
        <dbReference type="ARBA" id="ARBA00022989"/>
    </source>
</evidence>
<dbReference type="OrthoDB" id="3556991at2"/>
<dbReference type="RefSeq" id="WP_142027727.1">
    <property type="nucleotide sequence ID" value="NZ_VFQE01000002.1"/>
</dbReference>
<dbReference type="GO" id="GO:0008324">
    <property type="term" value="F:monoatomic cation transmembrane transporter activity"/>
    <property type="evidence" value="ECO:0007669"/>
    <property type="project" value="InterPro"/>
</dbReference>
<protein>
    <submittedName>
        <fullName evidence="8">Multisubunit sodium/proton antiporter MrpE subunit</fullName>
    </submittedName>
</protein>
<evidence type="ECO:0000256" key="4">
    <source>
        <dbReference type="ARBA" id="ARBA00022692"/>
    </source>
</evidence>
<evidence type="ECO:0000256" key="2">
    <source>
        <dbReference type="ARBA" id="ARBA00006228"/>
    </source>
</evidence>
<organism evidence="8 9">
    <name type="scientific">Blastococcus colisei</name>
    <dbReference type="NCBI Taxonomy" id="1564162"/>
    <lineage>
        <taxon>Bacteria</taxon>
        <taxon>Bacillati</taxon>
        <taxon>Actinomycetota</taxon>
        <taxon>Actinomycetes</taxon>
        <taxon>Geodermatophilales</taxon>
        <taxon>Geodermatophilaceae</taxon>
        <taxon>Blastococcus</taxon>
    </lineage>
</organism>
<evidence type="ECO:0000256" key="3">
    <source>
        <dbReference type="ARBA" id="ARBA00022475"/>
    </source>
</evidence>
<sequence>MTGDAVTPGFGHRLRHQLPLLVWLVLVWNLLWGTWSWANLLGGIALALAVTWLLPLPPVVGGTRVRPVALLVFLGHFLVDLVSSGALVAWQTIRPRGIDRSAIIRVQMRTDSDLLLTILSESVTLVPGSMVLDLDRERRILALHILHVRDEDDVERQRASVLAEEERVVRAFGTADEVAALGLAPGEPVRGAGQRTP</sequence>
<comment type="similarity">
    <text evidence="2">Belongs to the CPA3 antiporters (TC 2.A.63) subunit E family.</text>
</comment>
<reference evidence="8 9" key="1">
    <citation type="submission" date="2019-06" db="EMBL/GenBank/DDBJ databases">
        <title>Sequencing the genomes of 1000 actinobacteria strains.</title>
        <authorList>
            <person name="Klenk H.-P."/>
        </authorList>
    </citation>
    <scope>NUCLEOTIDE SEQUENCE [LARGE SCALE GENOMIC DNA]</scope>
    <source>
        <strain evidence="8 9">DSM 46837</strain>
    </source>
</reference>
<dbReference type="EMBL" id="VFQE01000002">
    <property type="protein sequence ID" value="TQN37817.1"/>
    <property type="molecule type" value="Genomic_DNA"/>
</dbReference>
<keyword evidence="9" id="KW-1185">Reference proteome</keyword>
<evidence type="ECO:0000313" key="8">
    <source>
        <dbReference type="EMBL" id="TQN37817.1"/>
    </source>
</evidence>
<keyword evidence="5 7" id="KW-1133">Transmembrane helix</keyword>
<dbReference type="Proteomes" id="UP000319865">
    <property type="component" value="Unassembled WGS sequence"/>
</dbReference>
<gene>
    <name evidence="8" type="ORF">FHU33_4484</name>
</gene>
<evidence type="ECO:0000256" key="1">
    <source>
        <dbReference type="ARBA" id="ARBA00004651"/>
    </source>
</evidence>
<keyword evidence="4 7" id="KW-0812">Transmembrane</keyword>
<keyword evidence="3" id="KW-1003">Cell membrane</keyword>
<accession>A0A543P152</accession>
<feature type="transmembrane region" description="Helical" evidence="7">
    <location>
        <begin position="20"/>
        <end position="48"/>
    </location>
</feature>
<keyword evidence="6 7" id="KW-0472">Membrane</keyword>
<dbReference type="InterPro" id="IPR002758">
    <property type="entry name" value="Cation_antiport_E"/>
</dbReference>
<dbReference type="NCBIfam" id="NF006521">
    <property type="entry name" value="PRK08965.1-5"/>
    <property type="match status" value="1"/>
</dbReference>
<comment type="subcellular location">
    <subcellularLocation>
        <location evidence="1">Cell membrane</location>
        <topology evidence="1">Multi-pass membrane protein</topology>
    </subcellularLocation>
</comment>
<dbReference type="Pfam" id="PF01899">
    <property type="entry name" value="MNHE"/>
    <property type="match status" value="1"/>
</dbReference>
<dbReference type="PANTHER" id="PTHR34584:SF1">
    <property type="entry name" value="NA(+)_H(+) ANTIPORTER SUBUNIT E1"/>
    <property type="match status" value="1"/>
</dbReference>